<name>W2MB80_PHYNI</name>
<feature type="non-terminal residue" evidence="1">
    <location>
        <position position="1"/>
    </location>
</feature>
<dbReference type="Proteomes" id="UP000054532">
    <property type="component" value="Unassembled WGS sequence"/>
</dbReference>
<gene>
    <name evidence="1" type="ORF">L914_19221</name>
</gene>
<dbReference type="AlphaFoldDB" id="W2MB80"/>
<reference evidence="1" key="1">
    <citation type="submission" date="2013-11" db="EMBL/GenBank/DDBJ databases">
        <title>The Genome Sequence of Phytophthora parasitica IAC_01/95.</title>
        <authorList>
            <consortium name="The Broad Institute Genomics Platform"/>
            <person name="Russ C."/>
            <person name="Tyler B."/>
            <person name="Panabieres F."/>
            <person name="Shan W."/>
            <person name="Tripathy S."/>
            <person name="Grunwald N."/>
            <person name="Machado M."/>
            <person name="Johnson C.S."/>
            <person name="Arredondo F."/>
            <person name="Hong C."/>
            <person name="Coffey M."/>
            <person name="Young S.K."/>
            <person name="Zeng Q."/>
            <person name="Gargeya S."/>
            <person name="Fitzgerald M."/>
            <person name="Abouelleil A."/>
            <person name="Alvarado L."/>
            <person name="Chapman S.B."/>
            <person name="Gainer-Dewar J."/>
            <person name="Goldberg J."/>
            <person name="Griggs A."/>
            <person name="Gujja S."/>
            <person name="Hansen M."/>
            <person name="Howarth C."/>
            <person name="Imamovic A."/>
            <person name="Ireland A."/>
            <person name="Larimer J."/>
            <person name="McCowan C."/>
            <person name="Murphy C."/>
            <person name="Pearson M."/>
            <person name="Poon T.W."/>
            <person name="Priest M."/>
            <person name="Roberts A."/>
            <person name="Saif S."/>
            <person name="Shea T."/>
            <person name="Sykes S."/>
            <person name="Wortman J."/>
            <person name="Nusbaum C."/>
            <person name="Birren B."/>
        </authorList>
    </citation>
    <scope>NUCLEOTIDE SEQUENCE [LARGE SCALE GENOMIC DNA]</scope>
    <source>
        <strain evidence="1">IAC_01/95</strain>
    </source>
</reference>
<organism evidence="1">
    <name type="scientific">Phytophthora nicotianae</name>
    <name type="common">Potato buckeye rot agent</name>
    <name type="synonym">Phytophthora parasitica</name>
    <dbReference type="NCBI Taxonomy" id="4792"/>
    <lineage>
        <taxon>Eukaryota</taxon>
        <taxon>Sar</taxon>
        <taxon>Stramenopiles</taxon>
        <taxon>Oomycota</taxon>
        <taxon>Peronosporomycetes</taxon>
        <taxon>Peronosporales</taxon>
        <taxon>Peronosporaceae</taxon>
        <taxon>Phytophthora</taxon>
    </lineage>
</organism>
<proteinExistence type="predicted"/>
<evidence type="ECO:0000313" key="1">
    <source>
        <dbReference type="EMBL" id="ETM33560.1"/>
    </source>
</evidence>
<dbReference type="EMBL" id="KI696013">
    <property type="protein sequence ID" value="ETM33560.1"/>
    <property type="molecule type" value="Genomic_DNA"/>
</dbReference>
<accession>W2MB80</accession>
<protein>
    <submittedName>
        <fullName evidence="1">Uncharacterized protein</fullName>
    </submittedName>
</protein>
<sequence length="93" mass="11243">WLVRAVKAMHKRYRVSFASFTLCETRWNSMQDFFASLIRPRGALEDMVFSYRNSNEMTKKFRVLGDNEFWTKQEMAEKIVQHLRSASYRLQRN</sequence>